<evidence type="ECO:0000256" key="1">
    <source>
        <dbReference type="SAM" id="MobiDB-lite"/>
    </source>
</evidence>
<reference evidence="2" key="1">
    <citation type="submission" date="2020-10" db="EMBL/GenBank/DDBJ databases">
        <authorList>
            <person name="Kikuchi T."/>
        </authorList>
    </citation>
    <scope>NUCLEOTIDE SEQUENCE</scope>
    <source>
        <strain evidence="2">NKZ352</strain>
    </source>
</reference>
<dbReference type="GO" id="GO:0003735">
    <property type="term" value="F:structural constituent of ribosome"/>
    <property type="evidence" value="ECO:0007669"/>
    <property type="project" value="InterPro"/>
</dbReference>
<comment type="caution">
    <text evidence="2">The sequence shown here is derived from an EMBL/GenBank/DDBJ whole genome shotgun (WGS) entry which is preliminary data.</text>
</comment>
<dbReference type="OrthoDB" id="5863224at2759"/>
<dbReference type="GO" id="GO:0005762">
    <property type="term" value="C:mitochondrial large ribosomal subunit"/>
    <property type="evidence" value="ECO:0007669"/>
    <property type="project" value="InterPro"/>
</dbReference>
<dbReference type="InterPro" id="IPR034596">
    <property type="entry name" value="Ribosomal_mL52"/>
</dbReference>
<protein>
    <submittedName>
        <fullName evidence="2">Uncharacterized protein</fullName>
    </submittedName>
</protein>
<dbReference type="Proteomes" id="UP000835052">
    <property type="component" value="Unassembled WGS sequence"/>
</dbReference>
<feature type="region of interest" description="Disordered" evidence="1">
    <location>
        <begin position="100"/>
        <end position="132"/>
    </location>
</feature>
<evidence type="ECO:0000313" key="3">
    <source>
        <dbReference type="Proteomes" id="UP000835052"/>
    </source>
</evidence>
<proteinExistence type="predicted"/>
<evidence type="ECO:0000313" key="2">
    <source>
        <dbReference type="EMBL" id="CAD6194782.1"/>
    </source>
</evidence>
<organism evidence="2 3">
    <name type="scientific">Caenorhabditis auriculariae</name>
    <dbReference type="NCBI Taxonomy" id="2777116"/>
    <lineage>
        <taxon>Eukaryota</taxon>
        <taxon>Metazoa</taxon>
        <taxon>Ecdysozoa</taxon>
        <taxon>Nematoda</taxon>
        <taxon>Chromadorea</taxon>
        <taxon>Rhabditida</taxon>
        <taxon>Rhabditina</taxon>
        <taxon>Rhabditomorpha</taxon>
        <taxon>Rhabditoidea</taxon>
        <taxon>Rhabditidae</taxon>
        <taxon>Peloderinae</taxon>
        <taxon>Caenorhabditis</taxon>
    </lineage>
</organism>
<feature type="compositionally biased region" description="Basic and acidic residues" evidence="1">
    <location>
        <begin position="100"/>
        <end position="111"/>
    </location>
</feature>
<sequence length="261" mass="29575">MTSRLASTVPREDLVAQKAEEMVARRGLPKTQGRYQTWKKPIYVSPHQHPLEQSPDFSFKDGRPIHFTSQAQLDHKVDQLRLARRIVSLLNETKDVESAHRTANSLREKAKADKRKMGRFKSQKRNKKETGVAISKAKLKKIRKASKKGEPSIEEDVVMEGEQPLVLRARGLSVASTLKLASGEEKNVPRVNPKKTLRRDELPVFENGVYVDKPSGKVVSTRNMSVKKARKVVKKMKHHARDVFANLKEELAAEKPDAMES</sequence>
<accession>A0A8S1HII9</accession>
<keyword evidence="3" id="KW-1185">Reference proteome</keyword>
<dbReference type="EMBL" id="CAJGYM010000047">
    <property type="protein sequence ID" value="CAD6194782.1"/>
    <property type="molecule type" value="Genomic_DNA"/>
</dbReference>
<dbReference type="AlphaFoldDB" id="A0A8S1HII9"/>
<gene>
    <name evidence="2" type="ORF">CAUJ_LOCUS10701</name>
</gene>
<dbReference type="GO" id="GO:0032543">
    <property type="term" value="P:mitochondrial translation"/>
    <property type="evidence" value="ECO:0007669"/>
    <property type="project" value="InterPro"/>
</dbReference>
<feature type="compositionally biased region" description="Basic residues" evidence="1">
    <location>
        <begin position="112"/>
        <end position="127"/>
    </location>
</feature>
<name>A0A8S1HII9_9PELO</name>
<dbReference type="Pfam" id="PF18699">
    <property type="entry name" value="MRPL52"/>
    <property type="match status" value="1"/>
</dbReference>